<dbReference type="InterPro" id="IPR000477">
    <property type="entry name" value="RT_dom"/>
</dbReference>
<evidence type="ECO:0000259" key="1">
    <source>
        <dbReference type="PROSITE" id="PS50878"/>
    </source>
</evidence>
<proteinExistence type="predicted"/>
<dbReference type="Proteomes" id="UP001168821">
    <property type="component" value="Unassembled WGS sequence"/>
</dbReference>
<evidence type="ECO:0000313" key="3">
    <source>
        <dbReference type="Proteomes" id="UP001168821"/>
    </source>
</evidence>
<comment type="caution">
    <text evidence="2">The sequence shown here is derived from an EMBL/GenBank/DDBJ whole genome shotgun (WGS) entry which is preliminary data.</text>
</comment>
<organism evidence="2 3">
    <name type="scientific">Zophobas morio</name>
    <dbReference type="NCBI Taxonomy" id="2755281"/>
    <lineage>
        <taxon>Eukaryota</taxon>
        <taxon>Metazoa</taxon>
        <taxon>Ecdysozoa</taxon>
        <taxon>Arthropoda</taxon>
        <taxon>Hexapoda</taxon>
        <taxon>Insecta</taxon>
        <taxon>Pterygota</taxon>
        <taxon>Neoptera</taxon>
        <taxon>Endopterygota</taxon>
        <taxon>Coleoptera</taxon>
        <taxon>Polyphaga</taxon>
        <taxon>Cucujiformia</taxon>
        <taxon>Tenebrionidae</taxon>
        <taxon>Zophobas</taxon>
    </lineage>
</organism>
<feature type="domain" description="Reverse transcriptase" evidence="1">
    <location>
        <begin position="1"/>
        <end position="92"/>
    </location>
</feature>
<evidence type="ECO:0000313" key="2">
    <source>
        <dbReference type="EMBL" id="KAJ3649860.1"/>
    </source>
</evidence>
<name>A0AA38I5U7_9CUCU</name>
<dbReference type="PROSITE" id="PS50878">
    <property type="entry name" value="RT_POL"/>
    <property type="match status" value="1"/>
</dbReference>
<accession>A0AA38I5U7</accession>
<reference evidence="2" key="1">
    <citation type="journal article" date="2023" name="G3 (Bethesda)">
        <title>Whole genome assemblies of Zophobas morio and Tenebrio molitor.</title>
        <authorList>
            <person name="Kaur S."/>
            <person name="Stinson S.A."/>
            <person name="diCenzo G.C."/>
        </authorList>
    </citation>
    <scope>NUCLEOTIDE SEQUENCE</scope>
    <source>
        <strain evidence="2">QUZm001</strain>
    </source>
</reference>
<keyword evidence="3" id="KW-1185">Reference proteome</keyword>
<dbReference type="EMBL" id="JALNTZ010000006">
    <property type="protein sequence ID" value="KAJ3649860.1"/>
    <property type="molecule type" value="Genomic_DNA"/>
</dbReference>
<dbReference type="PANTHER" id="PTHR37557:SF4">
    <property type="entry name" value="CCHC-TYPE DOMAIN-CONTAINING PROTEIN"/>
    <property type="match status" value="1"/>
</dbReference>
<dbReference type="AlphaFoldDB" id="A0AA38I5U7"/>
<gene>
    <name evidence="2" type="ORF">Zmor_021578</name>
</gene>
<dbReference type="PANTHER" id="PTHR37557">
    <property type="entry name" value="115 KDA PROTEIN IN TYPE-1 RETROTRANSPOSABLE ELEMENT R1DM-LIKE PROTEIN-RELATED-RELATED"/>
    <property type="match status" value="1"/>
</dbReference>
<sequence>MQPCVRVLAFADDVVLVSSRVFDLQSNLEVLYAELHRAGLLFNSGKCCAVSLVTSGHDHTVKAITQPSFRVTGNWIPQVAQQHLWSYVGVQFRDYGVADIAEKLGRISRAPLKSQQSLHLVRTYLLHKYLHAWTFGRLNVDALRRLDRLVRGSVRPGLAVPRDTPMGYFHAPIRSSDLGVLQLPRFIPRLRHFDHFGRSSVDYIAECSRTDIVTVTKICNLVTMGLPNTLLAI</sequence>
<protein>
    <recommendedName>
        <fullName evidence="1">Reverse transcriptase domain-containing protein</fullName>
    </recommendedName>
</protein>